<dbReference type="CDD" id="cd18613">
    <property type="entry name" value="GH130"/>
    <property type="match status" value="1"/>
</dbReference>
<protein>
    <submittedName>
        <fullName evidence="4">Glycoside hydrolase family 130 protein</fullName>
    </submittedName>
</protein>
<keyword evidence="4" id="KW-0378">Hydrolase</keyword>
<dbReference type="InterPro" id="IPR023296">
    <property type="entry name" value="Glyco_hydro_beta-prop_sf"/>
</dbReference>
<accession>A0ABN2SIQ7</accession>
<dbReference type="Proteomes" id="UP001499854">
    <property type="component" value="Unassembled WGS sequence"/>
</dbReference>
<evidence type="ECO:0000256" key="3">
    <source>
        <dbReference type="ARBA" id="ARBA00024356"/>
    </source>
</evidence>
<evidence type="ECO:0000313" key="4">
    <source>
        <dbReference type="EMBL" id="GAA1987140.1"/>
    </source>
</evidence>
<gene>
    <name evidence="4" type="ORF">GCM10009838_57340</name>
</gene>
<dbReference type="PANTHER" id="PTHR34106:SF4">
    <property type="entry name" value="BLL5143 PROTEIN"/>
    <property type="match status" value="1"/>
</dbReference>
<proteinExistence type="inferred from homology"/>
<reference evidence="4 5" key="1">
    <citation type="journal article" date="2019" name="Int. J. Syst. Evol. Microbiol.">
        <title>The Global Catalogue of Microorganisms (GCM) 10K type strain sequencing project: providing services to taxonomists for standard genome sequencing and annotation.</title>
        <authorList>
            <consortium name="The Broad Institute Genomics Platform"/>
            <consortium name="The Broad Institute Genome Sequencing Center for Infectious Disease"/>
            <person name="Wu L."/>
            <person name="Ma J."/>
        </authorList>
    </citation>
    <scope>NUCLEOTIDE SEQUENCE [LARGE SCALE GENOMIC DNA]</scope>
    <source>
        <strain evidence="4 5">JCM 16013</strain>
    </source>
</reference>
<keyword evidence="1" id="KW-0328">Glycosyltransferase</keyword>
<dbReference type="InterPro" id="IPR007184">
    <property type="entry name" value="Mannoside_phosphorylase"/>
</dbReference>
<evidence type="ECO:0000256" key="2">
    <source>
        <dbReference type="ARBA" id="ARBA00022679"/>
    </source>
</evidence>
<comment type="similarity">
    <text evidence="3">Belongs to the glycosyl hydrolase 130 family.</text>
</comment>
<dbReference type="Pfam" id="PF04041">
    <property type="entry name" value="Glyco_hydro_130"/>
    <property type="match status" value="1"/>
</dbReference>
<keyword evidence="2" id="KW-0808">Transferase</keyword>
<comment type="caution">
    <text evidence="4">The sequence shown here is derived from an EMBL/GenBank/DDBJ whole genome shotgun (WGS) entry which is preliminary data.</text>
</comment>
<evidence type="ECO:0000256" key="1">
    <source>
        <dbReference type="ARBA" id="ARBA00022676"/>
    </source>
</evidence>
<dbReference type="EMBL" id="BAAAQM010000038">
    <property type="protein sequence ID" value="GAA1987140.1"/>
    <property type="molecule type" value="Genomic_DNA"/>
</dbReference>
<sequence>MTVSEAAPALTRTPTSGIAVDELVTRRRLRLDRDPSRVVARLFVPGAHPPEMSSRAAAVVRRILKLDEDDVAAAYERVLSGFGNRHRGLEQIFADNFRVVAHRIPADGEITELRELLIGAHFTHEYAIEGAALTNPSMVPHPDQSGLDDGELRFLMSARAIGEGHLSCVEFRTGIVRPGGELAVDRPSPYAGTGHLHTATYSRTQLAQALNRPYEDDEILAFLLHHLPEDFTEAELEQLLGSLSPELLVLERTFQTLSRVHWFIACQYRVQFPGDTDISEHVLWPTSPTERHGIEDARFVRVADADADGTAAYRATYTAYDGSETRTQLLETDDFRAFRMSQLFGKAVGNKGLALFPRKIDGRYAALSRWDRETNSLATSKDGRIWPEARALEVPSHTWDLMQVGNCGSPVETDQGWLVLTHGVGPMRVYALGALLLDLDDPSRVVGALKEPLLIASPDERDGYVPNVVYSCGPMKHQDTLVIPYGFGDMGVEFATVPVSGLLERIQAG</sequence>
<dbReference type="SUPFAM" id="SSF75005">
    <property type="entry name" value="Arabinanase/levansucrase/invertase"/>
    <property type="match status" value="1"/>
</dbReference>
<name>A0ABN2SIQ7_9ACTN</name>
<evidence type="ECO:0000313" key="5">
    <source>
        <dbReference type="Proteomes" id="UP001499854"/>
    </source>
</evidence>
<keyword evidence="5" id="KW-1185">Reference proteome</keyword>
<dbReference type="GO" id="GO:0016787">
    <property type="term" value="F:hydrolase activity"/>
    <property type="evidence" value="ECO:0007669"/>
    <property type="project" value="UniProtKB-KW"/>
</dbReference>
<organism evidence="4 5">
    <name type="scientific">Catenulispora subtropica</name>
    <dbReference type="NCBI Taxonomy" id="450798"/>
    <lineage>
        <taxon>Bacteria</taxon>
        <taxon>Bacillati</taxon>
        <taxon>Actinomycetota</taxon>
        <taxon>Actinomycetes</taxon>
        <taxon>Catenulisporales</taxon>
        <taxon>Catenulisporaceae</taxon>
        <taxon>Catenulispora</taxon>
    </lineage>
</organism>
<dbReference type="PANTHER" id="PTHR34106">
    <property type="entry name" value="GLYCOSIDASE"/>
    <property type="match status" value="1"/>
</dbReference>
<dbReference type="Gene3D" id="2.115.10.20">
    <property type="entry name" value="Glycosyl hydrolase domain, family 43"/>
    <property type="match status" value="1"/>
</dbReference>
<dbReference type="RefSeq" id="WP_344660246.1">
    <property type="nucleotide sequence ID" value="NZ_BAAAQM010000038.1"/>
</dbReference>